<dbReference type="EMBL" id="JAPWIS010000036">
    <property type="protein sequence ID" value="MCZ4589776.1"/>
    <property type="molecule type" value="Genomic_DNA"/>
</dbReference>
<organism evidence="2 4">
    <name type="scientific">Rhodococcus opacus</name>
    <name type="common">Nocardia opaca</name>
    <dbReference type="NCBI Taxonomy" id="37919"/>
    <lineage>
        <taxon>Bacteria</taxon>
        <taxon>Bacillati</taxon>
        <taxon>Actinomycetota</taxon>
        <taxon>Actinomycetes</taxon>
        <taxon>Mycobacteriales</taxon>
        <taxon>Nocardiaceae</taxon>
        <taxon>Rhodococcus</taxon>
    </lineage>
</organism>
<accession>A0AAX3Y8Z4</accession>
<protein>
    <submittedName>
        <fullName evidence="2">Uncharacterized protein</fullName>
    </submittedName>
</protein>
<dbReference type="RefSeq" id="WP_240960820.1">
    <property type="nucleotide sequence ID" value="NZ_CP110469.1"/>
</dbReference>
<name>A0AAX3Y8Z4_RHOOP</name>
<reference evidence="1" key="1">
    <citation type="submission" date="2022-12" db="EMBL/GenBank/DDBJ databases">
        <authorList>
            <person name="Krivoruchko A.V."/>
            <person name="Elkin A."/>
        </authorList>
    </citation>
    <scope>NUCLEOTIDE SEQUENCE</scope>
    <source>
        <strain evidence="1">IEGM 249</strain>
    </source>
</reference>
<dbReference type="Proteomes" id="UP001231166">
    <property type="component" value="Chromosome"/>
</dbReference>
<dbReference type="EMBL" id="CP130953">
    <property type="protein sequence ID" value="WLF44626.1"/>
    <property type="molecule type" value="Genomic_DNA"/>
</dbReference>
<evidence type="ECO:0000313" key="4">
    <source>
        <dbReference type="Proteomes" id="UP001231166"/>
    </source>
</evidence>
<evidence type="ECO:0000313" key="1">
    <source>
        <dbReference type="EMBL" id="MCZ4589776.1"/>
    </source>
</evidence>
<sequence>MRHSSGPAGVITADFGMDNVAFLRKLVAYLEIAAPAPLRPDLVDRTSLVARRRLWLGT</sequence>
<reference evidence="2" key="2">
    <citation type="submission" date="2023-07" db="EMBL/GenBank/DDBJ databases">
        <title>Genomic analysis of Rhodococcus opacus VOC-14 with glycol ethers degradation activity.</title>
        <authorList>
            <person name="Narkevich D.A."/>
            <person name="Hlushen A.M."/>
            <person name="Akhremchuk A.E."/>
            <person name="Sikolenko M.A."/>
            <person name="Valentovich L.N."/>
        </authorList>
    </citation>
    <scope>NUCLEOTIDE SEQUENCE</scope>
    <source>
        <strain evidence="2">VOC-14</strain>
    </source>
</reference>
<gene>
    <name evidence="1" type="ORF">O4328_40125</name>
    <name evidence="2" type="ORF">Q5707_22070</name>
</gene>
<evidence type="ECO:0000313" key="2">
    <source>
        <dbReference type="EMBL" id="WLF44626.1"/>
    </source>
</evidence>
<proteinExistence type="predicted"/>
<evidence type="ECO:0000313" key="3">
    <source>
        <dbReference type="Proteomes" id="UP001066327"/>
    </source>
</evidence>
<keyword evidence="3" id="KW-1185">Reference proteome</keyword>
<dbReference type="Proteomes" id="UP001066327">
    <property type="component" value="Unassembled WGS sequence"/>
</dbReference>
<dbReference type="AlphaFoldDB" id="A0AAX3Y8Z4"/>